<dbReference type="InterPro" id="IPR012677">
    <property type="entry name" value="Nucleotide-bd_a/b_plait_sf"/>
</dbReference>
<gene>
    <name evidence="9" type="ORF">NDN08_005215</name>
</gene>
<keyword evidence="10" id="KW-1185">Reference proteome</keyword>
<comment type="subcellular location">
    <subcellularLocation>
        <location evidence="5">Cytoplasm</location>
    </subcellularLocation>
</comment>
<dbReference type="InterPro" id="IPR000504">
    <property type="entry name" value="RRM_dom"/>
</dbReference>
<keyword evidence="7" id="KW-0175">Coiled coil</keyword>
<dbReference type="GO" id="GO:0003723">
    <property type="term" value="F:RNA binding"/>
    <property type="evidence" value="ECO:0007669"/>
    <property type="project" value="UniProtKB-UniRule"/>
</dbReference>
<evidence type="ECO:0000256" key="3">
    <source>
        <dbReference type="ARBA" id="ARBA00022884"/>
    </source>
</evidence>
<dbReference type="GO" id="GO:0005852">
    <property type="term" value="C:eukaryotic translation initiation factor 3 complex"/>
    <property type="evidence" value="ECO:0007669"/>
    <property type="project" value="UniProtKB-UniRule"/>
</dbReference>
<dbReference type="AlphaFoldDB" id="A0AAV8V3W7"/>
<dbReference type="Pfam" id="PF12353">
    <property type="entry name" value="eIF3g"/>
    <property type="match status" value="1"/>
</dbReference>
<comment type="similarity">
    <text evidence="5">Belongs to the eIF-3 subunit G family.</text>
</comment>
<dbReference type="Pfam" id="PF00076">
    <property type="entry name" value="RRM_1"/>
    <property type="match status" value="1"/>
</dbReference>
<evidence type="ECO:0000313" key="10">
    <source>
        <dbReference type="Proteomes" id="UP001157974"/>
    </source>
</evidence>
<evidence type="ECO:0000256" key="2">
    <source>
        <dbReference type="ARBA" id="ARBA00022540"/>
    </source>
</evidence>
<feature type="domain" description="RRM" evidence="8">
    <location>
        <begin position="210"/>
        <end position="288"/>
    </location>
</feature>
<comment type="subunit">
    <text evidence="5">Component of the eukaryotic translation initiation factor 3 (eIF-3) complex.</text>
</comment>
<dbReference type="SMART" id="SM00360">
    <property type="entry name" value="RRM"/>
    <property type="match status" value="1"/>
</dbReference>
<dbReference type="Gene3D" id="3.30.70.330">
    <property type="match status" value="1"/>
</dbReference>
<comment type="caution">
    <text evidence="9">The sequence shown here is derived from an EMBL/GenBank/DDBJ whole genome shotgun (WGS) entry which is preliminary data.</text>
</comment>
<dbReference type="InterPro" id="IPR017334">
    <property type="entry name" value="eIF3_g"/>
</dbReference>
<evidence type="ECO:0000256" key="5">
    <source>
        <dbReference type="HAMAP-Rule" id="MF_03006"/>
    </source>
</evidence>
<keyword evidence="1 5" id="KW-0963">Cytoplasm</keyword>
<keyword evidence="2 5" id="KW-0396">Initiation factor</keyword>
<feature type="coiled-coil region" evidence="7">
    <location>
        <begin position="106"/>
        <end position="133"/>
    </location>
</feature>
<keyword evidence="3 6" id="KW-0694">RNA-binding</keyword>
<dbReference type="EMBL" id="JAMWBK010000001">
    <property type="protein sequence ID" value="KAJ8908507.1"/>
    <property type="molecule type" value="Genomic_DNA"/>
</dbReference>
<dbReference type="PROSITE" id="PS50102">
    <property type="entry name" value="RRM"/>
    <property type="match status" value="1"/>
</dbReference>
<sequence length="301" mass="33578">MVDSKVDEWADIEDDEYQLPPREETKTADGLKKVTEYSISVDGFLKKTITTTRENKVVHKVSKGAAERRGWKRFGQCANAPPGPEQGITAVSKDTVLIEWVTQIDEEEEENEDDTLEQAKQKALKELRMLQMQQRMKERNAGGVVTTQIGGEPAKPNWAQAMSMKAQNANEDTAAPKNPNIWVPTSLRGNQAAAAAEGPGSGGYQRDDSATVRVSNISAKTTEGDLHELFAPFGAVKRVYLSRDRKTKESKDFAFVAFQKISDAQKCIQTLNGRPYDHLILQVEWAKPSEQRNPSTMQRPK</sequence>
<dbReference type="GO" id="GO:0033290">
    <property type="term" value="C:eukaryotic 48S preinitiation complex"/>
    <property type="evidence" value="ECO:0007669"/>
    <property type="project" value="UniProtKB-UniRule"/>
</dbReference>
<dbReference type="CDD" id="cd12408">
    <property type="entry name" value="RRM_eIF3G_like"/>
    <property type="match status" value="1"/>
</dbReference>
<evidence type="ECO:0000256" key="4">
    <source>
        <dbReference type="ARBA" id="ARBA00022917"/>
    </source>
</evidence>
<dbReference type="InterPro" id="IPR024675">
    <property type="entry name" value="eIF3g_N"/>
</dbReference>
<evidence type="ECO:0000256" key="6">
    <source>
        <dbReference type="PROSITE-ProRule" id="PRU00176"/>
    </source>
</evidence>
<dbReference type="GO" id="GO:0001732">
    <property type="term" value="P:formation of cytoplasmic translation initiation complex"/>
    <property type="evidence" value="ECO:0007669"/>
    <property type="project" value="UniProtKB-UniRule"/>
</dbReference>
<dbReference type="GO" id="GO:0016282">
    <property type="term" value="C:eukaryotic 43S preinitiation complex"/>
    <property type="evidence" value="ECO:0007669"/>
    <property type="project" value="UniProtKB-UniRule"/>
</dbReference>
<dbReference type="SUPFAM" id="SSF54928">
    <property type="entry name" value="RNA-binding domain, RBD"/>
    <property type="match status" value="1"/>
</dbReference>
<dbReference type="GO" id="GO:0003743">
    <property type="term" value="F:translation initiation factor activity"/>
    <property type="evidence" value="ECO:0007669"/>
    <property type="project" value="UniProtKB-UniRule"/>
</dbReference>
<dbReference type="Proteomes" id="UP001157974">
    <property type="component" value="Unassembled WGS sequence"/>
</dbReference>
<comment type="function">
    <text evidence="5">RNA-binding component of the eukaryotic translation initiation factor 3 (eIF-3) complex, which is involved in protein synthesis of a specialized repertoire of mRNAs and, together with other initiation factors, stimulates binding of mRNA and methionyl-tRNAi to the 40S ribosome. The eIF-3 complex specifically targets and initiates translation of a subset of mRNAs involved in cell proliferation. This subunit can bind 18S rRNA.</text>
</comment>
<dbReference type="HAMAP" id="MF_03006">
    <property type="entry name" value="eIF3g"/>
    <property type="match status" value="1"/>
</dbReference>
<evidence type="ECO:0000313" key="9">
    <source>
        <dbReference type="EMBL" id="KAJ8908507.1"/>
    </source>
</evidence>
<dbReference type="PANTHER" id="PTHR10352">
    <property type="entry name" value="EUKARYOTIC TRANSLATION INITIATION FACTOR 3 SUBUNIT G"/>
    <property type="match status" value="1"/>
</dbReference>
<evidence type="ECO:0000256" key="1">
    <source>
        <dbReference type="ARBA" id="ARBA00022490"/>
    </source>
</evidence>
<protein>
    <recommendedName>
        <fullName evidence="5">Eukaryotic translation initiation factor 3 subunit G</fullName>
        <shortName evidence="5">eIF3g</shortName>
    </recommendedName>
    <alternativeName>
        <fullName evidence="5">Eukaryotic translation initiation factor 3 RNA-binding subunit</fullName>
        <shortName evidence="5">eIF-3 RNA-binding subunit</shortName>
    </alternativeName>
    <alternativeName>
        <fullName evidence="5">Eukaryotic translation initiation factor 3 subunit 4</fullName>
    </alternativeName>
</protein>
<dbReference type="InterPro" id="IPR035979">
    <property type="entry name" value="RBD_domain_sf"/>
</dbReference>
<evidence type="ECO:0000256" key="7">
    <source>
        <dbReference type="SAM" id="Coils"/>
    </source>
</evidence>
<evidence type="ECO:0000259" key="8">
    <source>
        <dbReference type="PROSITE" id="PS50102"/>
    </source>
</evidence>
<dbReference type="InterPro" id="IPR034240">
    <property type="entry name" value="eIF3G_RRM"/>
</dbReference>
<accession>A0AAV8V3W7</accession>
<name>A0AAV8V3W7_9RHOD</name>
<proteinExistence type="inferred from homology"/>
<dbReference type="PIRSF" id="PIRSF037949">
    <property type="entry name" value="Transl_init_eIF-3_RNA-bind"/>
    <property type="match status" value="1"/>
</dbReference>
<reference evidence="9 10" key="1">
    <citation type="journal article" date="2023" name="Nat. Commun.">
        <title>Origin of minicircular mitochondrial genomes in red algae.</title>
        <authorList>
            <person name="Lee Y."/>
            <person name="Cho C.H."/>
            <person name="Lee Y.M."/>
            <person name="Park S.I."/>
            <person name="Yang J.H."/>
            <person name="West J.A."/>
            <person name="Bhattacharya D."/>
            <person name="Yoon H.S."/>
        </authorList>
    </citation>
    <scope>NUCLEOTIDE SEQUENCE [LARGE SCALE GENOMIC DNA]</scope>
    <source>
        <strain evidence="9 10">CCMP1338</strain>
        <tissue evidence="9">Whole cell</tissue>
    </source>
</reference>
<keyword evidence="4 5" id="KW-0648">Protein biosynthesis</keyword>
<organism evidence="9 10">
    <name type="scientific">Rhodosorus marinus</name>
    <dbReference type="NCBI Taxonomy" id="101924"/>
    <lineage>
        <taxon>Eukaryota</taxon>
        <taxon>Rhodophyta</taxon>
        <taxon>Stylonematophyceae</taxon>
        <taxon>Stylonematales</taxon>
        <taxon>Stylonemataceae</taxon>
        <taxon>Rhodosorus</taxon>
    </lineage>
</organism>